<proteinExistence type="predicted"/>
<sequence length="56" mass="6125">SLQQRSTNTNTPTQTQAMRIILEEDENSESSPPIDQTAAAIQQSGNLPKLNKIVES</sequence>
<protein>
    <submittedName>
        <fullName evidence="1">Uncharacterized protein</fullName>
    </submittedName>
</protein>
<organism evidence="1 3">
    <name type="scientific">Rotaria socialis</name>
    <dbReference type="NCBI Taxonomy" id="392032"/>
    <lineage>
        <taxon>Eukaryota</taxon>
        <taxon>Metazoa</taxon>
        <taxon>Spiralia</taxon>
        <taxon>Gnathifera</taxon>
        <taxon>Rotifera</taxon>
        <taxon>Eurotatoria</taxon>
        <taxon>Bdelloidea</taxon>
        <taxon>Philodinida</taxon>
        <taxon>Philodinidae</taxon>
        <taxon>Rotaria</taxon>
    </lineage>
</organism>
<reference evidence="1" key="1">
    <citation type="submission" date="2021-02" db="EMBL/GenBank/DDBJ databases">
        <authorList>
            <person name="Nowell W R."/>
        </authorList>
    </citation>
    <scope>NUCLEOTIDE SEQUENCE</scope>
</reference>
<name>A0A821WF10_9BILA</name>
<comment type="caution">
    <text evidence="1">The sequence shown here is derived from an EMBL/GenBank/DDBJ whole genome shotgun (WGS) entry which is preliminary data.</text>
</comment>
<gene>
    <name evidence="2" type="ORF">QYT958_LOCUS47246</name>
    <name evidence="1" type="ORF">UJA718_LOCUS46560</name>
</gene>
<dbReference type="EMBL" id="CAJOBP010083880">
    <property type="protein sequence ID" value="CAF4924003.1"/>
    <property type="molecule type" value="Genomic_DNA"/>
</dbReference>
<evidence type="ECO:0000313" key="2">
    <source>
        <dbReference type="EMBL" id="CAF5135713.1"/>
    </source>
</evidence>
<accession>A0A821WF10</accession>
<evidence type="ECO:0000313" key="1">
    <source>
        <dbReference type="EMBL" id="CAF4924003.1"/>
    </source>
</evidence>
<feature type="non-terminal residue" evidence="1">
    <location>
        <position position="56"/>
    </location>
</feature>
<dbReference type="Proteomes" id="UP000663873">
    <property type="component" value="Unassembled WGS sequence"/>
</dbReference>
<keyword evidence="3" id="KW-1185">Reference proteome</keyword>
<dbReference type="Proteomes" id="UP000663848">
    <property type="component" value="Unassembled WGS sequence"/>
</dbReference>
<dbReference type="AlphaFoldDB" id="A0A821WF10"/>
<dbReference type="EMBL" id="CAJOBR010087880">
    <property type="protein sequence ID" value="CAF5135713.1"/>
    <property type="molecule type" value="Genomic_DNA"/>
</dbReference>
<evidence type="ECO:0000313" key="3">
    <source>
        <dbReference type="Proteomes" id="UP000663873"/>
    </source>
</evidence>
<feature type="non-terminal residue" evidence="1">
    <location>
        <position position="1"/>
    </location>
</feature>